<proteinExistence type="predicted"/>
<reference evidence="2 3" key="1">
    <citation type="submission" date="2020-11" db="EMBL/GenBank/DDBJ databases">
        <title>Description of Pontivivens ytuae sp. nov. isolated from deep sea sediment of Mariana Trench.</title>
        <authorList>
            <person name="Wang Z."/>
            <person name="Sun Q.-L."/>
            <person name="Xu X.-D."/>
            <person name="Tang Y.-Z."/>
            <person name="Zhang J."/>
        </authorList>
    </citation>
    <scope>NUCLEOTIDE SEQUENCE [LARGE SCALE GENOMIC DNA]</scope>
    <source>
        <strain evidence="2 3">MT2928</strain>
    </source>
</reference>
<dbReference type="EMBL" id="CP064942">
    <property type="protein sequence ID" value="QPH55502.1"/>
    <property type="molecule type" value="Genomic_DNA"/>
</dbReference>
<evidence type="ECO:0000259" key="1">
    <source>
        <dbReference type="Pfam" id="PF01656"/>
    </source>
</evidence>
<organism evidence="2 3">
    <name type="scientific">Pontivivens ytuae</name>
    <dbReference type="NCBI Taxonomy" id="2789856"/>
    <lineage>
        <taxon>Bacteria</taxon>
        <taxon>Pseudomonadati</taxon>
        <taxon>Pseudomonadota</taxon>
        <taxon>Alphaproteobacteria</taxon>
        <taxon>Rhodobacterales</taxon>
        <taxon>Paracoccaceae</taxon>
        <taxon>Pontivivens</taxon>
    </lineage>
</organism>
<evidence type="ECO:0000313" key="3">
    <source>
        <dbReference type="Proteomes" id="UP000594800"/>
    </source>
</evidence>
<dbReference type="SUPFAM" id="SSF52540">
    <property type="entry name" value="P-loop containing nucleoside triphosphate hydrolases"/>
    <property type="match status" value="1"/>
</dbReference>
<dbReference type="InterPro" id="IPR002586">
    <property type="entry name" value="CobQ/CobB/MinD/ParA_Nub-bd_dom"/>
</dbReference>
<dbReference type="PANTHER" id="PTHR13696:SF99">
    <property type="entry name" value="COBYRINIC ACID AC-DIAMIDE SYNTHASE"/>
    <property type="match status" value="1"/>
</dbReference>
<dbReference type="InterPro" id="IPR050678">
    <property type="entry name" value="DNA_Partitioning_ATPase"/>
</dbReference>
<evidence type="ECO:0000313" key="2">
    <source>
        <dbReference type="EMBL" id="QPH55502.1"/>
    </source>
</evidence>
<gene>
    <name evidence="2" type="ORF">I0K15_07130</name>
</gene>
<keyword evidence="3" id="KW-1185">Reference proteome</keyword>
<dbReference type="Gene3D" id="3.40.50.300">
    <property type="entry name" value="P-loop containing nucleotide triphosphate hydrolases"/>
    <property type="match status" value="1"/>
</dbReference>
<dbReference type="PANTHER" id="PTHR13696">
    <property type="entry name" value="P-LOOP CONTAINING NUCLEOSIDE TRIPHOSPHATE HYDROLASE"/>
    <property type="match status" value="1"/>
</dbReference>
<dbReference type="Proteomes" id="UP000594800">
    <property type="component" value="Chromosome"/>
</dbReference>
<dbReference type="AlphaFoldDB" id="A0A7S9LUD5"/>
<dbReference type="InterPro" id="IPR027417">
    <property type="entry name" value="P-loop_NTPase"/>
</dbReference>
<name>A0A7S9LUD5_9RHOB</name>
<dbReference type="PIRSF" id="PIRSF009320">
    <property type="entry name" value="Nuc_binding_HP_1000"/>
    <property type="match status" value="1"/>
</dbReference>
<dbReference type="KEGG" id="poz:I0K15_07130"/>
<sequence length="202" mass="21317">MAQIITFAQQKGGAGKTTALAQLAQHWAAAGRSVELVDLDPQGSLARWAGMREDIGCRQSSDWKASSDIRSAAREADLVLVDCPGNADILLRATIRDSDLVIAPSQPSAMDIWALDPVVDMAAREKTPLRVLLTRVPPTGTAVEVAKGALKADLLASHIGNRVVFQQAFAQGKAASELQRRSKAAAEVTALAKEVEGVLAGL</sequence>
<dbReference type="CDD" id="cd02042">
    <property type="entry name" value="ParAB_family"/>
    <property type="match status" value="1"/>
</dbReference>
<accession>A0A7S9LUD5</accession>
<dbReference type="Pfam" id="PF01656">
    <property type="entry name" value="CbiA"/>
    <property type="match status" value="1"/>
</dbReference>
<feature type="domain" description="CobQ/CobB/MinD/ParA nucleotide binding" evidence="1">
    <location>
        <begin position="5"/>
        <end position="139"/>
    </location>
</feature>
<protein>
    <submittedName>
        <fullName evidence="2">ParA family protein</fullName>
    </submittedName>
</protein>
<dbReference type="RefSeq" id="WP_196104702.1">
    <property type="nucleotide sequence ID" value="NZ_CP064942.1"/>
</dbReference>